<evidence type="ECO:0000256" key="1">
    <source>
        <dbReference type="SAM" id="MobiDB-lite"/>
    </source>
</evidence>
<proteinExistence type="predicted"/>
<keyword evidence="3" id="KW-1185">Reference proteome</keyword>
<accession>A0AAV7QR92</accession>
<dbReference type="Proteomes" id="UP001066276">
    <property type="component" value="Chromosome 6"/>
</dbReference>
<evidence type="ECO:0000313" key="3">
    <source>
        <dbReference type="Proteomes" id="UP001066276"/>
    </source>
</evidence>
<evidence type="ECO:0000313" key="2">
    <source>
        <dbReference type="EMBL" id="KAJ1141559.1"/>
    </source>
</evidence>
<reference evidence="2" key="1">
    <citation type="journal article" date="2022" name="bioRxiv">
        <title>Sequencing and chromosome-scale assembly of the giantPleurodeles waltlgenome.</title>
        <authorList>
            <person name="Brown T."/>
            <person name="Elewa A."/>
            <person name="Iarovenko S."/>
            <person name="Subramanian E."/>
            <person name="Araus A.J."/>
            <person name="Petzold A."/>
            <person name="Susuki M."/>
            <person name="Suzuki K.-i.T."/>
            <person name="Hayashi T."/>
            <person name="Toyoda A."/>
            <person name="Oliveira C."/>
            <person name="Osipova E."/>
            <person name="Leigh N.D."/>
            <person name="Simon A."/>
            <person name="Yun M.H."/>
        </authorList>
    </citation>
    <scope>NUCLEOTIDE SEQUENCE</scope>
    <source>
        <strain evidence="2">20211129_DDA</strain>
        <tissue evidence="2">Liver</tissue>
    </source>
</reference>
<name>A0AAV7QR92_PLEWA</name>
<protein>
    <submittedName>
        <fullName evidence="2">Uncharacterized protein</fullName>
    </submittedName>
</protein>
<organism evidence="2 3">
    <name type="scientific">Pleurodeles waltl</name>
    <name type="common">Iberian ribbed newt</name>
    <dbReference type="NCBI Taxonomy" id="8319"/>
    <lineage>
        <taxon>Eukaryota</taxon>
        <taxon>Metazoa</taxon>
        <taxon>Chordata</taxon>
        <taxon>Craniata</taxon>
        <taxon>Vertebrata</taxon>
        <taxon>Euteleostomi</taxon>
        <taxon>Amphibia</taxon>
        <taxon>Batrachia</taxon>
        <taxon>Caudata</taxon>
        <taxon>Salamandroidea</taxon>
        <taxon>Salamandridae</taxon>
        <taxon>Pleurodelinae</taxon>
        <taxon>Pleurodeles</taxon>
    </lineage>
</organism>
<sequence length="116" mass="13586">MLFWEPQEGERETMGDAEEEACRFTNRHHDSEVEKSEMWNKEEAGRLKPHSKQERVRTLGSLQECLEIKGQMPLNATAPTPSRGHRQILCWGFLYRGGGIEDHRRVEHEEEGEQLR</sequence>
<comment type="caution">
    <text evidence="2">The sequence shown here is derived from an EMBL/GenBank/DDBJ whole genome shotgun (WGS) entry which is preliminary data.</text>
</comment>
<gene>
    <name evidence="2" type="ORF">NDU88_007887</name>
</gene>
<dbReference type="AlphaFoldDB" id="A0AAV7QR92"/>
<feature type="region of interest" description="Disordered" evidence="1">
    <location>
        <begin position="27"/>
        <end position="55"/>
    </location>
</feature>
<dbReference type="EMBL" id="JANPWB010000010">
    <property type="protein sequence ID" value="KAJ1141559.1"/>
    <property type="molecule type" value="Genomic_DNA"/>
</dbReference>